<dbReference type="Proteomes" id="UP001227268">
    <property type="component" value="Unassembled WGS sequence"/>
</dbReference>
<sequence length="542" mass="60481">MSSDIAPDSSPASLAYSSKGASPVAIPSVPPQDEKYDAVEEQLRNMSAEEYAEREKNLLWKIDRRLVPWMTVLFTLSFLDRTNVGTARLSGLTRDLHMSQNQFNIASTVFFVTYVVFEIPSNLVLKKFRPSRWIPAIVVVWAIIQICMGLVETYGQLLALRLLLGLFEAGLFPGMSFFLSYWYQRKEASKRISLFFAGAVMAGAFGMDGIGGKSGWSWIFIMEGLITLIAGLISPWLVHDWPDQRTRFLDPLEKRIVLTRLKADTGLASQGTFNWKVVKRAVLDWKTWLFMLTYIGAAMPVYAQSIFTPTIIASLGKWTTPQSLLLSTPPYVFAFVTTMVTAYFSDKTGKRAAFLMFWSVMGVIGYILLITIPRSHPGALYFAVFLTIGSAAPCTATTIVFAAGNFGNHYKKAVSLGMMFSLGNSGGIVASQIYQVKYAPRYITSHAVSLAFMAMVGVCAAILYFGLKRENNRRETRYGPVLDDHGYTDGVNSGLKRTQGVLSTWQQDLEDEEYLARWGLTGMSKEEILDLGDDHPSFRYAL</sequence>
<gene>
    <name evidence="1" type="ORF">QFC21_001569</name>
</gene>
<proteinExistence type="predicted"/>
<accession>A0ACC2W4S8</accession>
<name>A0ACC2W4S8_9TREE</name>
<reference evidence="1" key="1">
    <citation type="submission" date="2023-04" db="EMBL/GenBank/DDBJ databases">
        <title>Draft Genome sequencing of Naganishia species isolated from polar environments using Oxford Nanopore Technology.</title>
        <authorList>
            <person name="Leo P."/>
            <person name="Venkateswaran K."/>
        </authorList>
    </citation>
    <scope>NUCLEOTIDE SEQUENCE</scope>
    <source>
        <strain evidence="1">MNA-CCFEE 5423</strain>
    </source>
</reference>
<evidence type="ECO:0000313" key="2">
    <source>
        <dbReference type="Proteomes" id="UP001227268"/>
    </source>
</evidence>
<protein>
    <submittedName>
        <fullName evidence="1">Uncharacterized protein</fullName>
    </submittedName>
</protein>
<keyword evidence="2" id="KW-1185">Reference proteome</keyword>
<evidence type="ECO:0000313" key="1">
    <source>
        <dbReference type="EMBL" id="KAJ9106423.1"/>
    </source>
</evidence>
<comment type="caution">
    <text evidence="1">The sequence shown here is derived from an EMBL/GenBank/DDBJ whole genome shotgun (WGS) entry which is preliminary data.</text>
</comment>
<organism evidence="1 2">
    <name type="scientific">Naganishia friedmannii</name>
    <dbReference type="NCBI Taxonomy" id="89922"/>
    <lineage>
        <taxon>Eukaryota</taxon>
        <taxon>Fungi</taxon>
        <taxon>Dikarya</taxon>
        <taxon>Basidiomycota</taxon>
        <taxon>Agaricomycotina</taxon>
        <taxon>Tremellomycetes</taxon>
        <taxon>Filobasidiales</taxon>
        <taxon>Filobasidiaceae</taxon>
        <taxon>Naganishia</taxon>
    </lineage>
</organism>
<dbReference type="EMBL" id="JASBWT010000003">
    <property type="protein sequence ID" value="KAJ9106423.1"/>
    <property type="molecule type" value="Genomic_DNA"/>
</dbReference>